<proteinExistence type="predicted"/>
<comment type="caution">
    <text evidence="1">The sequence shown here is derived from an EMBL/GenBank/DDBJ whole genome shotgun (WGS) entry which is preliminary data.</text>
</comment>
<gene>
    <name evidence="1" type="ORF">OVA965_LOCUS26955</name>
    <name evidence="2" type="ORF">TMI583_LOCUS27698</name>
</gene>
<dbReference type="AlphaFoldDB" id="A0A8S2ENM8"/>
<dbReference type="EMBL" id="CAJOBA010039101">
    <property type="protein sequence ID" value="CAF4072122.1"/>
    <property type="molecule type" value="Genomic_DNA"/>
</dbReference>
<protein>
    <submittedName>
        <fullName evidence="1">Uncharacterized protein</fullName>
    </submittedName>
</protein>
<evidence type="ECO:0000313" key="2">
    <source>
        <dbReference type="EMBL" id="CAF4072122.1"/>
    </source>
</evidence>
<organism evidence="1 3">
    <name type="scientific">Didymodactylos carnosus</name>
    <dbReference type="NCBI Taxonomy" id="1234261"/>
    <lineage>
        <taxon>Eukaryota</taxon>
        <taxon>Metazoa</taxon>
        <taxon>Spiralia</taxon>
        <taxon>Gnathifera</taxon>
        <taxon>Rotifera</taxon>
        <taxon>Eurotatoria</taxon>
        <taxon>Bdelloidea</taxon>
        <taxon>Philodinida</taxon>
        <taxon>Philodinidae</taxon>
        <taxon>Didymodactylos</taxon>
    </lineage>
</organism>
<sequence>IMDENSFSNNNIFQWQIFVYKCLNNHPPLPLIHNKGAIIGPISANLKDIILGYKPIKRKERPIPTQTAIISMKLAYVLLDGLKGVIIWEIIWLWCFNITSKTISWTVGCPEATTVDLSNFLREVCTEKLNVAEQMGIGEVVQIDESLFRGKQKCRAMPHGFGMSMWY</sequence>
<feature type="non-terminal residue" evidence="1">
    <location>
        <position position="1"/>
    </location>
</feature>
<dbReference type="Proteomes" id="UP000682733">
    <property type="component" value="Unassembled WGS sequence"/>
</dbReference>
<reference evidence="1" key="1">
    <citation type="submission" date="2021-02" db="EMBL/GenBank/DDBJ databases">
        <authorList>
            <person name="Nowell W R."/>
        </authorList>
    </citation>
    <scope>NUCLEOTIDE SEQUENCE</scope>
</reference>
<dbReference type="EMBL" id="CAJNOK010017542">
    <property type="protein sequence ID" value="CAF1265965.1"/>
    <property type="molecule type" value="Genomic_DNA"/>
</dbReference>
<evidence type="ECO:0000313" key="3">
    <source>
        <dbReference type="Proteomes" id="UP000677228"/>
    </source>
</evidence>
<dbReference type="Proteomes" id="UP000677228">
    <property type="component" value="Unassembled WGS sequence"/>
</dbReference>
<name>A0A8S2ENM8_9BILA</name>
<accession>A0A8S2ENM8</accession>
<evidence type="ECO:0000313" key="1">
    <source>
        <dbReference type="EMBL" id="CAF1265965.1"/>
    </source>
</evidence>